<evidence type="ECO:0000259" key="1">
    <source>
        <dbReference type="PROSITE" id="PS50943"/>
    </source>
</evidence>
<organism evidence="2 3">
    <name type="scientific">Candidatus Onthocola gallistercoris</name>
    <dbReference type="NCBI Taxonomy" id="2840876"/>
    <lineage>
        <taxon>Bacteria</taxon>
        <taxon>Bacillati</taxon>
        <taxon>Bacillota</taxon>
        <taxon>Bacilli</taxon>
        <taxon>Candidatus Onthocola</taxon>
    </lineage>
</organism>
<reference evidence="2" key="2">
    <citation type="journal article" date="2021" name="PeerJ">
        <title>Extensive microbial diversity within the chicken gut microbiome revealed by metagenomics and culture.</title>
        <authorList>
            <person name="Gilroy R."/>
            <person name="Ravi A."/>
            <person name="Getino M."/>
            <person name="Pursley I."/>
            <person name="Horton D.L."/>
            <person name="Alikhan N.F."/>
            <person name="Baker D."/>
            <person name="Gharbi K."/>
            <person name="Hall N."/>
            <person name="Watson M."/>
            <person name="Adriaenssens E.M."/>
            <person name="Foster-Nyarko E."/>
            <person name="Jarju S."/>
            <person name="Secka A."/>
            <person name="Antonio M."/>
            <person name="Oren A."/>
            <person name="Chaudhuri R.R."/>
            <person name="La Ragione R."/>
            <person name="Hildebrand F."/>
            <person name="Pallen M.J."/>
        </authorList>
    </citation>
    <scope>NUCLEOTIDE SEQUENCE</scope>
    <source>
        <strain evidence="2">CHK187-14744</strain>
    </source>
</reference>
<dbReference type="CDD" id="cd00093">
    <property type="entry name" value="HTH_XRE"/>
    <property type="match status" value="1"/>
</dbReference>
<accession>A0A9D1KX47</accession>
<dbReference type="SMART" id="SM00530">
    <property type="entry name" value="HTH_XRE"/>
    <property type="match status" value="1"/>
</dbReference>
<sequence length="119" mass="13521">MKVQDIIKARRLELGLTMKEVARALNVSEGTISRYESGEIQNMGIDKIEALSRVLCCSPGYLMGWEDTPNLANTPIPEDEKNLLNIYRMLNDSGREKLRERARELTELGYIKSPVHNIS</sequence>
<comment type="caution">
    <text evidence="2">The sequence shown here is derived from an EMBL/GenBank/DDBJ whole genome shotgun (WGS) entry which is preliminary data.</text>
</comment>
<reference evidence="2" key="1">
    <citation type="submission" date="2020-10" db="EMBL/GenBank/DDBJ databases">
        <authorList>
            <person name="Gilroy R."/>
        </authorList>
    </citation>
    <scope>NUCLEOTIDE SEQUENCE</scope>
    <source>
        <strain evidence="2">CHK187-14744</strain>
    </source>
</reference>
<proteinExistence type="predicted"/>
<protein>
    <submittedName>
        <fullName evidence="2">Helix-turn-helix domain-containing protein</fullName>
    </submittedName>
</protein>
<dbReference type="GO" id="GO:0003677">
    <property type="term" value="F:DNA binding"/>
    <property type="evidence" value="ECO:0007669"/>
    <property type="project" value="InterPro"/>
</dbReference>
<dbReference type="InterPro" id="IPR001387">
    <property type="entry name" value="Cro/C1-type_HTH"/>
</dbReference>
<dbReference type="Proteomes" id="UP000824164">
    <property type="component" value="Unassembled WGS sequence"/>
</dbReference>
<feature type="domain" description="HTH cro/C1-type" evidence="1">
    <location>
        <begin position="7"/>
        <end position="62"/>
    </location>
</feature>
<dbReference type="AlphaFoldDB" id="A0A9D1KX47"/>
<name>A0A9D1KX47_9FIRM</name>
<evidence type="ECO:0000313" key="3">
    <source>
        <dbReference type="Proteomes" id="UP000824164"/>
    </source>
</evidence>
<dbReference type="Pfam" id="PF01381">
    <property type="entry name" value="HTH_3"/>
    <property type="match status" value="1"/>
</dbReference>
<dbReference type="SUPFAM" id="SSF47413">
    <property type="entry name" value="lambda repressor-like DNA-binding domains"/>
    <property type="match status" value="1"/>
</dbReference>
<dbReference type="PROSITE" id="PS50943">
    <property type="entry name" value="HTH_CROC1"/>
    <property type="match status" value="1"/>
</dbReference>
<evidence type="ECO:0000313" key="2">
    <source>
        <dbReference type="EMBL" id="HIU03047.1"/>
    </source>
</evidence>
<dbReference type="InterPro" id="IPR010982">
    <property type="entry name" value="Lambda_DNA-bd_dom_sf"/>
</dbReference>
<gene>
    <name evidence="2" type="ORF">IAB63_07325</name>
</gene>
<dbReference type="EMBL" id="DVLT01000046">
    <property type="protein sequence ID" value="HIU03047.1"/>
    <property type="molecule type" value="Genomic_DNA"/>
</dbReference>
<dbReference type="Gene3D" id="1.10.260.40">
    <property type="entry name" value="lambda repressor-like DNA-binding domains"/>
    <property type="match status" value="1"/>
</dbReference>